<proteinExistence type="predicted"/>
<reference evidence="1" key="2">
    <citation type="journal article" date="2022" name="New Phytol.">
        <title>Evolutionary transition to the ectomycorrhizal habit in the genomes of a hyperdiverse lineage of mushroom-forming fungi.</title>
        <authorList>
            <person name="Looney B."/>
            <person name="Miyauchi S."/>
            <person name="Morin E."/>
            <person name="Drula E."/>
            <person name="Courty P.E."/>
            <person name="Kohler A."/>
            <person name="Kuo A."/>
            <person name="LaButti K."/>
            <person name="Pangilinan J."/>
            <person name="Lipzen A."/>
            <person name="Riley R."/>
            <person name="Andreopoulos W."/>
            <person name="He G."/>
            <person name="Johnson J."/>
            <person name="Nolan M."/>
            <person name="Tritt A."/>
            <person name="Barry K.W."/>
            <person name="Grigoriev I.V."/>
            <person name="Nagy L.G."/>
            <person name="Hibbett D."/>
            <person name="Henrissat B."/>
            <person name="Matheny P.B."/>
            <person name="Labbe J."/>
            <person name="Martin F.M."/>
        </authorList>
    </citation>
    <scope>NUCLEOTIDE SEQUENCE</scope>
    <source>
        <strain evidence="1">HHB10654</strain>
    </source>
</reference>
<accession>A0ACB8TAW6</accession>
<evidence type="ECO:0000313" key="1">
    <source>
        <dbReference type="EMBL" id="KAI0065733.1"/>
    </source>
</evidence>
<comment type="caution">
    <text evidence="1">The sequence shown here is derived from an EMBL/GenBank/DDBJ whole genome shotgun (WGS) entry which is preliminary data.</text>
</comment>
<dbReference type="EMBL" id="MU277194">
    <property type="protein sequence ID" value="KAI0065733.1"/>
    <property type="molecule type" value="Genomic_DNA"/>
</dbReference>
<organism evidence="1 2">
    <name type="scientific">Artomyces pyxidatus</name>
    <dbReference type="NCBI Taxonomy" id="48021"/>
    <lineage>
        <taxon>Eukaryota</taxon>
        <taxon>Fungi</taxon>
        <taxon>Dikarya</taxon>
        <taxon>Basidiomycota</taxon>
        <taxon>Agaricomycotina</taxon>
        <taxon>Agaricomycetes</taxon>
        <taxon>Russulales</taxon>
        <taxon>Auriscalpiaceae</taxon>
        <taxon>Artomyces</taxon>
    </lineage>
</organism>
<evidence type="ECO:0000313" key="2">
    <source>
        <dbReference type="Proteomes" id="UP000814140"/>
    </source>
</evidence>
<reference evidence="1" key="1">
    <citation type="submission" date="2021-03" db="EMBL/GenBank/DDBJ databases">
        <authorList>
            <consortium name="DOE Joint Genome Institute"/>
            <person name="Ahrendt S."/>
            <person name="Looney B.P."/>
            <person name="Miyauchi S."/>
            <person name="Morin E."/>
            <person name="Drula E."/>
            <person name="Courty P.E."/>
            <person name="Chicoki N."/>
            <person name="Fauchery L."/>
            <person name="Kohler A."/>
            <person name="Kuo A."/>
            <person name="Labutti K."/>
            <person name="Pangilinan J."/>
            <person name="Lipzen A."/>
            <person name="Riley R."/>
            <person name="Andreopoulos W."/>
            <person name="He G."/>
            <person name="Johnson J."/>
            <person name="Barry K.W."/>
            <person name="Grigoriev I.V."/>
            <person name="Nagy L."/>
            <person name="Hibbett D."/>
            <person name="Henrissat B."/>
            <person name="Matheny P.B."/>
            <person name="Labbe J."/>
            <person name="Martin F."/>
        </authorList>
    </citation>
    <scope>NUCLEOTIDE SEQUENCE</scope>
    <source>
        <strain evidence="1">HHB10654</strain>
    </source>
</reference>
<protein>
    <submittedName>
        <fullName evidence="1">PCI-domain-containing protein</fullName>
    </submittedName>
</protein>
<sequence>MAVTDSISIFAEGTFEDQIVELASYVALSRPEPERASYIQGIQESLQVAEGQIPLSEDEGKRRDVFSSVLSEVKTTGEGSEREIEGFFNLLYAHLLTLWPADSPENTKHVSQLLPVIVSSSAVPATKYRILSNLFNALPRTSALRLSVYRTLLDLASSNDELDFLQFSRADIAKWLQEWDVSSADKSAFLKNLVDLFTKAEKPDTSYHYRLAYVRSLDSSSPDYQSAAIDTIAIALSDPSIFDFDALFKLDAVVAAKSHPLFQLLQVYLNGGLEELKAWQSSHSGEAEKYGLESAKLERKIRLLSLAALGFENIGSDLPYPKIAATLQVDPSQVEKWAIDVIRAGLLTGKLSQTTQTLHVTRATARAFGQPQWELLAQRLAAWRLGLGSVLEVVAGAKKKNEQVAAAVAPDTQADEKDVGSIEAPVVQAAAA</sequence>
<dbReference type="Proteomes" id="UP000814140">
    <property type="component" value="Unassembled WGS sequence"/>
</dbReference>
<keyword evidence="2" id="KW-1185">Reference proteome</keyword>
<gene>
    <name evidence="1" type="ORF">BV25DRAFT_1905874</name>
</gene>
<name>A0ACB8TAW6_9AGAM</name>